<dbReference type="RefSeq" id="WP_176140881.1">
    <property type="nucleotide sequence ID" value="NZ_BMCL01000001.1"/>
</dbReference>
<gene>
    <name evidence="1" type="ORF">SAMN06296058_3002</name>
</gene>
<reference evidence="1 2" key="1">
    <citation type="submission" date="2017-02" db="EMBL/GenBank/DDBJ databases">
        <authorList>
            <person name="Peterson S.W."/>
        </authorList>
    </citation>
    <scope>NUCLEOTIDE SEQUENCE [LARGE SCALE GENOMIC DNA]</scope>
    <source>
        <strain evidence="1 2">P15</strain>
    </source>
</reference>
<protein>
    <submittedName>
        <fullName evidence="1">Uncharacterized protein</fullName>
    </submittedName>
</protein>
<organism evidence="1 2">
    <name type="scientific">Pseudoxanthomonas indica</name>
    <dbReference type="NCBI Taxonomy" id="428993"/>
    <lineage>
        <taxon>Bacteria</taxon>
        <taxon>Pseudomonadati</taxon>
        <taxon>Pseudomonadota</taxon>
        <taxon>Gammaproteobacteria</taxon>
        <taxon>Lysobacterales</taxon>
        <taxon>Lysobacteraceae</taxon>
        <taxon>Pseudoxanthomonas</taxon>
    </lineage>
</organism>
<evidence type="ECO:0000313" key="1">
    <source>
        <dbReference type="EMBL" id="SKC78865.1"/>
    </source>
</evidence>
<dbReference type="EMBL" id="FUZV01000002">
    <property type="protein sequence ID" value="SKC78865.1"/>
    <property type="molecule type" value="Genomic_DNA"/>
</dbReference>
<dbReference type="Proteomes" id="UP000190341">
    <property type="component" value="Unassembled WGS sequence"/>
</dbReference>
<sequence length="47" mass="5509">MHSIHYRKALRLMAREDNANKAYPLLLAAMDEGDFRFGRYNTGFPYS</sequence>
<proteinExistence type="predicted"/>
<evidence type="ECO:0000313" key="2">
    <source>
        <dbReference type="Proteomes" id="UP000190341"/>
    </source>
</evidence>
<name>A0A1T5LSM8_9GAMM</name>
<accession>A0A1T5LSM8</accession>
<dbReference type="STRING" id="428993.SAMN06296058_3002"/>
<dbReference type="AlphaFoldDB" id="A0A1T5LSM8"/>
<keyword evidence="2" id="KW-1185">Reference proteome</keyword>